<dbReference type="SUPFAM" id="SSF81901">
    <property type="entry name" value="HCP-like"/>
    <property type="match status" value="1"/>
</dbReference>
<feature type="chain" id="PRO_5013024151" description="SH3b domain-containing protein" evidence="2">
    <location>
        <begin position="20"/>
        <end position="284"/>
    </location>
</feature>
<keyword evidence="4" id="KW-1185">Reference proteome</keyword>
<dbReference type="InterPro" id="IPR011990">
    <property type="entry name" value="TPR-like_helical_dom_sf"/>
</dbReference>
<dbReference type="Gene3D" id="2.30.30.40">
    <property type="entry name" value="SH3 Domains"/>
    <property type="match status" value="1"/>
</dbReference>
<dbReference type="Pfam" id="PF08238">
    <property type="entry name" value="Sel1"/>
    <property type="match status" value="2"/>
</dbReference>
<dbReference type="InterPro" id="IPR052748">
    <property type="entry name" value="ISR_Activator"/>
</dbReference>
<feature type="region of interest" description="Disordered" evidence="1">
    <location>
        <begin position="37"/>
        <end position="75"/>
    </location>
</feature>
<dbReference type="PANTHER" id="PTHR45011">
    <property type="entry name" value="DAP3-BINDING CELL DEATH ENHANCER 1"/>
    <property type="match status" value="1"/>
</dbReference>
<dbReference type="SMART" id="SM00671">
    <property type="entry name" value="SEL1"/>
    <property type="match status" value="2"/>
</dbReference>
<evidence type="ECO:0000313" key="4">
    <source>
        <dbReference type="Proteomes" id="UP000191110"/>
    </source>
</evidence>
<comment type="caution">
    <text evidence="3">The sequence shown here is derived from an EMBL/GenBank/DDBJ whole genome shotgun (WGS) entry which is preliminary data.</text>
</comment>
<reference evidence="3 4" key="1">
    <citation type="submission" date="2016-11" db="EMBL/GenBank/DDBJ databases">
        <title>Mixed transmission modes and dynamic genome evolution in an obligate animal-bacterial symbiosis.</title>
        <authorList>
            <person name="Russell S.L."/>
            <person name="Corbett-Detig R.B."/>
            <person name="Cavanaugh C.M."/>
        </authorList>
    </citation>
    <scope>NUCLEOTIDE SEQUENCE [LARGE SCALE GENOMIC DNA]</scope>
    <source>
        <strain evidence="3">Sveles-Q1</strain>
    </source>
</reference>
<feature type="signal peptide" evidence="2">
    <location>
        <begin position="1"/>
        <end position="19"/>
    </location>
</feature>
<dbReference type="AlphaFoldDB" id="A0A1T2L1I1"/>
<evidence type="ECO:0000256" key="1">
    <source>
        <dbReference type="SAM" id="MobiDB-lite"/>
    </source>
</evidence>
<accession>A0A1T2L1I1</accession>
<dbReference type="Proteomes" id="UP000191110">
    <property type="component" value="Unassembled WGS sequence"/>
</dbReference>
<proteinExistence type="predicted"/>
<evidence type="ECO:0000313" key="3">
    <source>
        <dbReference type="EMBL" id="OOZ38931.1"/>
    </source>
</evidence>
<evidence type="ECO:0008006" key="5">
    <source>
        <dbReference type="Google" id="ProtNLM"/>
    </source>
</evidence>
<evidence type="ECO:0000256" key="2">
    <source>
        <dbReference type="SAM" id="SignalP"/>
    </source>
</evidence>
<dbReference type="EMBL" id="MPRL01000067">
    <property type="protein sequence ID" value="OOZ38931.1"/>
    <property type="molecule type" value="Genomic_DNA"/>
</dbReference>
<keyword evidence="2" id="KW-0732">Signal</keyword>
<dbReference type="InterPro" id="IPR006597">
    <property type="entry name" value="Sel1-like"/>
</dbReference>
<protein>
    <recommendedName>
        <fullName evidence="5">SH3b domain-containing protein</fullName>
    </recommendedName>
</protein>
<organism evidence="3 4">
    <name type="scientific">Solemya pervernicosa gill symbiont</name>
    <dbReference type="NCBI Taxonomy" id="642797"/>
    <lineage>
        <taxon>Bacteria</taxon>
        <taxon>Pseudomonadati</taxon>
        <taxon>Pseudomonadota</taxon>
        <taxon>Gammaproteobacteria</taxon>
        <taxon>sulfur-oxidizing symbionts</taxon>
    </lineage>
</organism>
<dbReference type="Gene3D" id="1.25.40.10">
    <property type="entry name" value="Tetratricopeptide repeat domain"/>
    <property type="match status" value="1"/>
</dbReference>
<gene>
    <name evidence="3" type="ORF">BOW53_13575</name>
</gene>
<dbReference type="PANTHER" id="PTHR45011:SF1">
    <property type="entry name" value="DAP3-BINDING CELL DEATH ENHANCER 1"/>
    <property type="match status" value="1"/>
</dbReference>
<name>A0A1T2L1I1_9GAMM</name>
<dbReference type="RefSeq" id="WP_172840354.1">
    <property type="nucleotide sequence ID" value="NZ_MPRL01000067.1"/>
</dbReference>
<sequence>MNRTLLTATLLLISESALSAPPPQYWPPQWPGYWQPQQSFYPSPTASEPAVTDGEGAEISPAESSKTTEVALPDSETNHQHEKALRAMQEGNYAVAYCIWDPMADAGDAKAQFSIGWMFHNGYGLAIDNRQTLKWWTLAAEQEFANASFALGMLLSHGDNQVEQDLPLAVEHYLQAAHAGHEDAQSMLAHLIQDEARKMKPIIAEWGTKEWLLLGKTIRINVKRANARTQPTLSSRVLTVLEEGTELVQIGKEQRWRQAALPEKGVIVWVHDSLIEKPQSKTGK</sequence>